<evidence type="ECO:0000313" key="3">
    <source>
        <dbReference type="EMBL" id="KAJ6831874.1"/>
    </source>
</evidence>
<dbReference type="PANTHER" id="PTHR34571">
    <property type="entry name" value="(S)-UREIDOGLYCINE AMINOHYDROLASE"/>
    <property type="match status" value="1"/>
</dbReference>
<evidence type="ECO:0000259" key="2">
    <source>
        <dbReference type="Pfam" id="PF07883"/>
    </source>
</evidence>
<comment type="caution">
    <text evidence="3">The sequence shown here is derived from an EMBL/GenBank/DDBJ whole genome shotgun (WGS) entry which is preliminary data.</text>
</comment>
<proteinExistence type="predicted"/>
<gene>
    <name evidence="3" type="ORF">M6B38_347020</name>
</gene>
<dbReference type="InterPro" id="IPR014710">
    <property type="entry name" value="RmlC-like_jellyroll"/>
</dbReference>
<sequence>MRRFSFLSLFFLLRLLLLWIISASGEEGFCGFPPSSLLEGSGTSTKPLYWKVTNPTLSPSHLQDLPGFTRSVYRRDHAVITPESHVFGPLPDWDNTLGAYLVSPAMGSHFTMYLARMQEGSRSAVPAQDVERFVFVVQGSTTFLNASGTSHKLHVDSYAYVPANSEHSFKCDETATLVVVERRYAVLKNHYPEQILGSTDKQPLLETPGEVFQLRKLLPTLASYDFNIHIMDFQPGEYLNVKEVHYNQHGLLLLEGQGIYRLGDSWYPVQAGDAIWMAPFVPQWYAALGKTRSRYLLYKDVNRDPLWHVKF</sequence>
<dbReference type="InterPro" id="IPR017627">
    <property type="entry name" value="UGHY"/>
</dbReference>
<reference evidence="3" key="1">
    <citation type="journal article" date="2023" name="GigaByte">
        <title>Genome assembly of the bearded iris, Iris pallida Lam.</title>
        <authorList>
            <person name="Bruccoleri R.E."/>
            <person name="Oakeley E.J."/>
            <person name="Faust A.M.E."/>
            <person name="Altorfer M."/>
            <person name="Dessus-Babus S."/>
            <person name="Burckhardt D."/>
            <person name="Oertli M."/>
            <person name="Naumann U."/>
            <person name="Petersen F."/>
            <person name="Wong J."/>
        </authorList>
    </citation>
    <scope>NUCLEOTIDE SEQUENCE</scope>
    <source>
        <strain evidence="3">GSM-AAB239-AS_SAM_17_03QT</strain>
    </source>
</reference>
<dbReference type="AlphaFoldDB" id="A0AAX6GTJ8"/>
<evidence type="ECO:0000313" key="4">
    <source>
        <dbReference type="Proteomes" id="UP001140949"/>
    </source>
</evidence>
<reference evidence="3" key="2">
    <citation type="submission" date="2023-04" db="EMBL/GenBank/DDBJ databases">
        <authorList>
            <person name="Bruccoleri R.E."/>
            <person name="Oakeley E.J."/>
            <person name="Faust A.-M."/>
            <person name="Dessus-Babus S."/>
            <person name="Altorfer M."/>
            <person name="Burckhardt D."/>
            <person name="Oertli M."/>
            <person name="Naumann U."/>
            <person name="Petersen F."/>
            <person name="Wong J."/>
        </authorList>
    </citation>
    <scope>NUCLEOTIDE SEQUENCE</scope>
    <source>
        <strain evidence="3">GSM-AAB239-AS_SAM_17_03QT</strain>
        <tissue evidence="3">Leaf</tissue>
    </source>
</reference>
<feature type="domain" description="Cupin type-2" evidence="2">
    <location>
        <begin position="230"/>
        <end position="296"/>
    </location>
</feature>
<dbReference type="GO" id="GO:0071522">
    <property type="term" value="F:ureidoglycine aminohydrolase activity"/>
    <property type="evidence" value="ECO:0007669"/>
    <property type="project" value="InterPro"/>
</dbReference>
<name>A0AAX6GTJ8_IRIPA</name>
<dbReference type="PANTHER" id="PTHR34571:SF1">
    <property type="entry name" value="(S)-UREIDOGLYCINE AMINOHYDROLASE"/>
    <property type="match status" value="1"/>
</dbReference>
<dbReference type="SUPFAM" id="SSF51182">
    <property type="entry name" value="RmlC-like cupins"/>
    <property type="match status" value="1"/>
</dbReference>
<evidence type="ECO:0000256" key="1">
    <source>
        <dbReference type="SAM" id="SignalP"/>
    </source>
</evidence>
<feature type="chain" id="PRO_5043904196" evidence="1">
    <location>
        <begin position="26"/>
        <end position="311"/>
    </location>
</feature>
<keyword evidence="4" id="KW-1185">Reference proteome</keyword>
<dbReference type="Proteomes" id="UP001140949">
    <property type="component" value="Unassembled WGS sequence"/>
</dbReference>
<accession>A0AAX6GTJ8</accession>
<dbReference type="Gene3D" id="2.60.120.10">
    <property type="entry name" value="Jelly Rolls"/>
    <property type="match status" value="1"/>
</dbReference>
<dbReference type="InterPro" id="IPR011051">
    <property type="entry name" value="RmlC_Cupin_sf"/>
</dbReference>
<dbReference type="NCBIfam" id="TIGR03214">
    <property type="entry name" value="ura-cupin"/>
    <property type="match status" value="1"/>
</dbReference>
<dbReference type="EMBL" id="JANAVB010016304">
    <property type="protein sequence ID" value="KAJ6831874.1"/>
    <property type="molecule type" value="Genomic_DNA"/>
</dbReference>
<keyword evidence="1" id="KW-0732">Signal</keyword>
<feature type="signal peptide" evidence="1">
    <location>
        <begin position="1"/>
        <end position="25"/>
    </location>
</feature>
<dbReference type="InterPro" id="IPR013096">
    <property type="entry name" value="Cupin_2"/>
</dbReference>
<protein>
    <submittedName>
        <fullName evidence="3">(S)-ureidoglycine aminohydrolase</fullName>
    </submittedName>
</protein>
<dbReference type="Pfam" id="PF07883">
    <property type="entry name" value="Cupin_2"/>
    <property type="match status" value="1"/>
</dbReference>
<dbReference type="CDD" id="cd02212">
    <property type="entry name" value="cupin_UGlyAH_C"/>
    <property type="match status" value="1"/>
</dbReference>
<organism evidence="3 4">
    <name type="scientific">Iris pallida</name>
    <name type="common">Sweet iris</name>
    <dbReference type="NCBI Taxonomy" id="29817"/>
    <lineage>
        <taxon>Eukaryota</taxon>
        <taxon>Viridiplantae</taxon>
        <taxon>Streptophyta</taxon>
        <taxon>Embryophyta</taxon>
        <taxon>Tracheophyta</taxon>
        <taxon>Spermatophyta</taxon>
        <taxon>Magnoliopsida</taxon>
        <taxon>Liliopsida</taxon>
        <taxon>Asparagales</taxon>
        <taxon>Iridaceae</taxon>
        <taxon>Iridoideae</taxon>
        <taxon>Irideae</taxon>
        <taxon>Iris</taxon>
    </lineage>
</organism>
<dbReference type="InterPro" id="IPR044697">
    <property type="entry name" value="UGlyAH_cupin_C"/>
</dbReference>